<reference evidence="2" key="1">
    <citation type="journal article" date="2021" name="Arch. Microbiol.">
        <title>Methyloradius palustris gen. nov., sp. nov., a methanol-oxidizing bacterium isolated from snow.</title>
        <authorList>
            <person name="Miyadera T."/>
            <person name="Kojima H."/>
            <person name="Fukui M."/>
        </authorList>
    </citation>
    <scope>NUCLEOTIDE SEQUENCE</scope>
    <source>
        <strain evidence="2">Zm11</strain>
    </source>
</reference>
<dbReference type="EMBL" id="AP024110">
    <property type="protein sequence ID" value="BCM24188.1"/>
    <property type="molecule type" value="Genomic_DNA"/>
</dbReference>
<dbReference type="Proteomes" id="UP000826722">
    <property type="component" value="Chromosome"/>
</dbReference>
<dbReference type="AlphaFoldDB" id="A0A8D5G145"/>
<evidence type="ECO:0000313" key="3">
    <source>
        <dbReference type="Proteomes" id="UP000826722"/>
    </source>
</evidence>
<proteinExistence type="predicted"/>
<accession>A0A8D5G145</accession>
<dbReference type="KEGG" id="mpau:ZMTM_04470"/>
<keyword evidence="3" id="KW-1185">Reference proteome</keyword>
<organism evidence="2 3">
    <name type="scientific">Methyloradius palustris</name>
    <dbReference type="NCBI Taxonomy" id="2778876"/>
    <lineage>
        <taxon>Bacteria</taxon>
        <taxon>Pseudomonadati</taxon>
        <taxon>Pseudomonadota</taxon>
        <taxon>Betaproteobacteria</taxon>
        <taxon>Nitrosomonadales</taxon>
        <taxon>Methylophilaceae</taxon>
        <taxon>Methyloradius</taxon>
    </lineage>
</organism>
<dbReference type="RefSeq" id="WP_221764743.1">
    <property type="nucleotide sequence ID" value="NZ_AP024110.1"/>
</dbReference>
<gene>
    <name evidence="2" type="ORF">ZMTM_04470</name>
</gene>
<feature type="chain" id="PRO_5034894170" evidence="1">
    <location>
        <begin position="22"/>
        <end position="96"/>
    </location>
</feature>
<name>A0A8D5G145_9PROT</name>
<keyword evidence="1" id="KW-0732">Signal</keyword>
<feature type="signal peptide" evidence="1">
    <location>
        <begin position="1"/>
        <end position="21"/>
    </location>
</feature>
<evidence type="ECO:0000256" key="1">
    <source>
        <dbReference type="SAM" id="SignalP"/>
    </source>
</evidence>
<evidence type="ECO:0000313" key="2">
    <source>
        <dbReference type="EMBL" id="BCM24188.1"/>
    </source>
</evidence>
<sequence length="96" mass="10902">MLLKKSFVVLLSLVLYFSLLAQQTHQTYAEDFDVPTLMDIPHVEADSKVDSNEPMLFSQSLTPSKSIPRNADSLFHTQYHQPEFALILRPPKAISI</sequence>
<protein>
    <submittedName>
        <fullName evidence="2">Uncharacterized protein</fullName>
    </submittedName>
</protein>